<evidence type="ECO:0000256" key="1">
    <source>
        <dbReference type="SAM" id="MobiDB-lite"/>
    </source>
</evidence>
<accession>A0ABY4UUP1</accession>
<evidence type="ECO:0008006" key="4">
    <source>
        <dbReference type="Google" id="ProtNLM"/>
    </source>
</evidence>
<organism evidence="2 3">
    <name type="scientific">Streptomyces filamentosus</name>
    <name type="common">Streptomyces roseosporus</name>
    <dbReference type="NCBI Taxonomy" id="67294"/>
    <lineage>
        <taxon>Bacteria</taxon>
        <taxon>Bacillati</taxon>
        <taxon>Actinomycetota</taxon>
        <taxon>Actinomycetes</taxon>
        <taxon>Kitasatosporales</taxon>
        <taxon>Streptomycetaceae</taxon>
        <taxon>Streptomyces</taxon>
    </lineage>
</organism>
<reference evidence="2" key="1">
    <citation type="submission" date="2021-08" db="EMBL/GenBank/DDBJ databases">
        <title>DNA methylation of m4C regulates biosynthesis of daptomycin in Streptomyces roseosporus L30.</title>
        <authorList>
            <person name="Fang J.-L."/>
        </authorList>
    </citation>
    <scope>NUCLEOTIDE SEQUENCE</scope>
    <source>
        <strain evidence="2">L30</strain>
    </source>
</reference>
<dbReference type="PROSITE" id="PS51257">
    <property type="entry name" value="PROKAR_LIPOPROTEIN"/>
    <property type="match status" value="1"/>
</dbReference>
<dbReference type="EMBL" id="CP098609">
    <property type="protein sequence ID" value="USC47989.1"/>
    <property type="molecule type" value="Genomic_DNA"/>
</dbReference>
<gene>
    <name evidence="2" type="ORF">K7395_15145</name>
</gene>
<dbReference type="RefSeq" id="WP_006126511.1">
    <property type="nucleotide sequence ID" value="NZ_CP098609.1"/>
</dbReference>
<evidence type="ECO:0000313" key="3">
    <source>
        <dbReference type="Proteomes" id="UP001056079"/>
    </source>
</evidence>
<proteinExistence type="predicted"/>
<feature type="region of interest" description="Disordered" evidence="1">
    <location>
        <begin position="118"/>
        <end position="139"/>
    </location>
</feature>
<evidence type="ECO:0000313" key="2">
    <source>
        <dbReference type="EMBL" id="USC47989.1"/>
    </source>
</evidence>
<keyword evidence="3" id="KW-1185">Reference proteome</keyword>
<protein>
    <recommendedName>
        <fullName evidence="4">Secreted protein</fullName>
    </recommendedName>
</protein>
<sequence>MSGAGRTIGGHLAEASALVALSLSLTAGCSDAALCGPPSLDEVSRMDLYGTYAGPHGSRLTLTNIGGTTVTFTARDWPAENGVGILAEDAPTFGGKGTWSLVNDPGEAGLIRLSFENRETGSPGPPLQQLEVGKGEGDAKPVLFAKPGDPDVCRVYELERQ</sequence>
<dbReference type="Proteomes" id="UP001056079">
    <property type="component" value="Chromosome"/>
</dbReference>
<name>A0ABY4UUP1_STRFL</name>